<dbReference type="PANTHER" id="PTHR48463:SF1">
    <property type="entry name" value="DUF223 DOMAIN-CONTAINING PROTEIN"/>
    <property type="match status" value="1"/>
</dbReference>
<dbReference type="Gene3D" id="2.40.50.140">
    <property type="entry name" value="Nucleic acid-binding proteins"/>
    <property type="match status" value="1"/>
</dbReference>
<dbReference type="InterPro" id="IPR012340">
    <property type="entry name" value="NA-bd_OB-fold"/>
</dbReference>
<dbReference type="Proteomes" id="UP001157418">
    <property type="component" value="Unassembled WGS sequence"/>
</dbReference>
<accession>A0AAU9NE88</accession>
<proteinExistence type="predicted"/>
<dbReference type="PANTHER" id="PTHR48463">
    <property type="entry name" value="DUF223 DOMAIN-CONTAINING PROTEIN"/>
    <property type="match status" value="1"/>
</dbReference>
<reference evidence="1 2" key="1">
    <citation type="submission" date="2022-01" db="EMBL/GenBank/DDBJ databases">
        <authorList>
            <person name="Xiong W."/>
            <person name="Schranz E."/>
        </authorList>
    </citation>
    <scope>NUCLEOTIDE SEQUENCE [LARGE SCALE GENOMIC DNA]</scope>
</reference>
<name>A0AAU9NE88_9ASTR</name>
<gene>
    <name evidence="1" type="ORF">LVIROSA_LOCUS22534</name>
</gene>
<dbReference type="AlphaFoldDB" id="A0AAU9NE88"/>
<evidence type="ECO:0000313" key="2">
    <source>
        <dbReference type="Proteomes" id="UP001157418"/>
    </source>
</evidence>
<dbReference type="SUPFAM" id="SSF50249">
    <property type="entry name" value="Nucleic acid-binding proteins"/>
    <property type="match status" value="1"/>
</dbReference>
<protein>
    <submittedName>
        <fullName evidence="1">Uncharacterized protein</fullName>
    </submittedName>
</protein>
<comment type="caution">
    <text evidence="1">The sequence shown here is derived from an EMBL/GenBank/DDBJ whole genome shotgun (WGS) entry which is preliminary data.</text>
</comment>
<evidence type="ECO:0000313" key="1">
    <source>
        <dbReference type="EMBL" id="CAH1436144.1"/>
    </source>
</evidence>
<sequence length="314" mass="34777">MATISELKYACAGEKLQVRILRKWKPQPRHHETWYLAVDKFGDAIQILGQRTNQEYIEAVLAVDCKKHNGEAFVLLILADESGNEVVINLWKECIASPEKFSRDRLIPPPATTVAAVTNLKISSSDGILRFGSSSATHAYVNPPVPKTTQLINCFNGPSRPTCALSGIPTTINNIAGKTRDQLLKSHSKTTGAKYHRLNTASLSFQTDATLLQHLYLFPQYSKVKEMVKEKPTSTFGARKQDSDGFAGTTIIAQFQHSSLCNTASITFVSLANPSVPSCLLRKQNQHNILFGGLMNFGIEVCRFDDLFCTPYVR</sequence>
<dbReference type="EMBL" id="CAKMRJ010004445">
    <property type="protein sequence ID" value="CAH1436144.1"/>
    <property type="molecule type" value="Genomic_DNA"/>
</dbReference>
<organism evidence="1 2">
    <name type="scientific">Lactuca virosa</name>
    <dbReference type="NCBI Taxonomy" id="75947"/>
    <lineage>
        <taxon>Eukaryota</taxon>
        <taxon>Viridiplantae</taxon>
        <taxon>Streptophyta</taxon>
        <taxon>Embryophyta</taxon>
        <taxon>Tracheophyta</taxon>
        <taxon>Spermatophyta</taxon>
        <taxon>Magnoliopsida</taxon>
        <taxon>eudicotyledons</taxon>
        <taxon>Gunneridae</taxon>
        <taxon>Pentapetalae</taxon>
        <taxon>asterids</taxon>
        <taxon>campanulids</taxon>
        <taxon>Asterales</taxon>
        <taxon>Asteraceae</taxon>
        <taxon>Cichorioideae</taxon>
        <taxon>Cichorieae</taxon>
        <taxon>Lactucinae</taxon>
        <taxon>Lactuca</taxon>
    </lineage>
</organism>
<keyword evidence="2" id="KW-1185">Reference proteome</keyword>